<feature type="compositionally biased region" description="Polar residues" evidence="1">
    <location>
        <begin position="56"/>
        <end position="71"/>
    </location>
</feature>
<proteinExistence type="predicted"/>
<organism evidence="2 3">
    <name type="scientific">Rhodotorula paludigena</name>
    <dbReference type="NCBI Taxonomy" id="86838"/>
    <lineage>
        <taxon>Eukaryota</taxon>
        <taxon>Fungi</taxon>
        <taxon>Dikarya</taxon>
        <taxon>Basidiomycota</taxon>
        <taxon>Pucciniomycotina</taxon>
        <taxon>Microbotryomycetes</taxon>
        <taxon>Sporidiobolales</taxon>
        <taxon>Sporidiobolaceae</taxon>
        <taxon>Rhodotorula</taxon>
    </lineage>
</organism>
<keyword evidence="3" id="KW-1185">Reference proteome</keyword>
<protein>
    <submittedName>
        <fullName evidence="2">Uncharacterized protein</fullName>
    </submittedName>
</protein>
<comment type="caution">
    <text evidence="2">The sequence shown here is derived from an EMBL/GenBank/DDBJ whole genome shotgun (WGS) entry which is preliminary data.</text>
</comment>
<sequence length="180" mass="19619">MAAGWLSPDAFVPQQTRLGMRLGPVCNLNNANRLRNYRSGLFLLSRLSRPDRKQPTHATTSTPPDASSHSLASPPDLAFLEEALQKDRASSFDDTTLALPLVDSRPPSPKLAPADPAPSHQSSYVPGFTLSLATVPEYVEDIQVKDEDEGEDDEALWSAGEDPLWNCAATDVMSEASWAW</sequence>
<dbReference type="EMBL" id="BQKY01000012">
    <property type="protein sequence ID" value="GJN92790.1"/>
    <property type="molecule type" value="Genomic_DNA"/>
</dbReference>
<dbReference type="Proteomes" id="UP001342314">
    <property type="component" value="Unassembled WGS sequence"/>
</dbReference>
<feature type="region of interest" description="Disordered" evidence="1">
    <location>
        <begin position="91"/>
        <end position="123"/>
    </location>
</feature>
<feature type="region of interest" description="Disordered" evidence="1">
    <location>
        <begin position="46"/>
        <end position="78"/>
    </location>
</feature>
<gene>
    <name evidence="2" type="ORF">Rhopal_005828-T1</name>
</gene>
<evidence type="ECO:0000313" key="3">
    <source>
        <dbReference type="Proteomes" id="UP001342314"/>
    </source>
</evidence>
<dbReference type="AlphaFoldDB" id="A0AAV5GTG4"/>
<evidence type="ECO:0000313" key="2">
    <source>
        <dbReference type="EMBL" id="GJN92790.1"/>
    </source>
</evidence>
<evidence type="ECO:0000256" key="1">
    <source>
        <dbReference type="SAM" id="MobiDB-lite"/>
    </source>
</evidence>
<accession>A0AAV5GTG4</accession>
<name>A0AAV5GTG4_9BASI</name>
<reference evidence="2 3" key="1">
    <citation type="submission" date="2021-12" db="EMBL/GenBank/DDBJ databases">
        <title>High titer production of polyol ester of fatty acids by Rhodotorula paludigena BS15 towards product separation-free biomass refinery.</title>
        <authorList>
            <person name="Mano J."/>
            <person name="Ono H."/>
            <person name="Tanaka T."/>
            <person name="Naito K."/>
            <person name="Sushida H."/>
            <person name="Ike M."/>
            <person name="Tokuyasu K."/>
            <person name="Kitaoka M."/>
        </authorList>
    </citation>
    <scope>NUCLEOTIDE SEQUENCE [LARGE SCALE GENOMIC DNA]</scope>
    <source>
        <strain evidence="2 3">BS15</strain>
    </source>
</reference>